<keyword evidence="4" id="KW-1185">Reference proteome</keyword>
<evidence type="ECO:0000259" key="2">
    <source>
        <dbReference type="Pfam" id="PF08327"/>
    </source>
</evidence>
<gene>
    <name evidence="3" type="ORF">QFW77_06860</name>
</gene>
<evidence type="ECO:0000313" key="4">
    <source>
        <dbReference type="Proteomes" id="UP001156940"/>
    </source>
</evidence>
<sequence length="158" mass="18262">MSQLRDDELLIEREFDAPVALVFRLWADRAHVMRWWGPEEFTTVELDWELTPGRPWRGAMTATEYGLCKFGGTVLEVEPERRIVFTFQWDEDSGRDLDTVATVRFAERDGRTIQTFHQAPFSSAAVRDSHVGGWDSLFNKQQLYVENFAVAERAGLHP</sequence>
<dbReference type="CDD" id="cd07814">
    <property type="entry name" value="SRPBCC_CalC_Aha1-like"/>
    <property type="match status" value="1"/>
</dbReference>
<dbReference type="Proteomes" id="UP001156940">
    <property type="component" value="Unassembled WGS sequence"/>
</dbReference>
<organism evidence="3 4">
    <name type="scientific">Luteimonas endophytica</name>
    <dbReference type="NCBI Taxonomy" id="3042023"/>
    <lineage>
        <taxon>Bacteria</taxon>
        <taxon>Pseudomonadati</taxon>
        <taxon>Pseudomonadota</taxon>
        <taxon>Gammaproteobacteria</taxon>
        <taxon>Lysobacterales</taxon>
        <taxon>Lysobacteraceae</taxon>
        <taxon>Luteimonas</taxon>
    </lineage>
</organism>
<dbReference type="InterPro" id="IPR013538">
    <property type="entry name" value="ASHA1/2-like_C"/>
</dbReference>
<evidence type="ECO:0000256" key="1">
    <source>
        <dbReference type="ARBA" id="ARBA00006817"/>
    </source>
</evidence>
<dbReference type="EMBL" id="JARXRM010000026">
    <property type="protein sequence ID" value="MDH5822714.1"/>
    <property type="molecule type" value="Genomic_DNA"/>
</dbReference>
<reference evidence="3 4" key="1">
    <citation type="submission" date="2023-04" db="EMBL/GenBank/DDBJ databases">
        <title>Luteimonas endophyticus RD2P54.</title>
        <authorList>
            <person name="Sun J.-Q."/>
        </authorList>
    </citation>
    <scope>NUCLEOTIDE SEQUENCE [LARGE SCALE GENOMIC DNA]</scope>
    <source>
        <strain evidence="3 4">RD2P54</strain>
    </source>
</reference>
<dbReference type="RefSeq" id="WP_280573695.1">
    <property type="nucleotide sequence ID" value="NZ_JARXRM010000026.1"/>
</dbReference>
<accession>A0ABT6J7A9</accession>
<proteinExistence type="inferred from homology"/>
<comment type="caution">
    <text evidence="3">The sequence shown here is derived from an EMBL/GenBank/DDBJ whole genome shotgun (WGS) entry which is preliminary data.</text>
</comment>
<dbReference type="Pfam" id="PF08327">
    <property type="entry name" value="AHSA1"/>
    <property type="match status" value="1"/>
</dbReference>
<name>A0ABT6J7A9_9GAMM</name>
<dbReference type="SUPFAM" id="SSF55961">
    <property type="entry name" value="Bet v1-like"/>
    <property type="match status" value="1"/>
</dbReference>
<dbReference type="Gene3D" id="3.30.530.20">
    <property type="match status" value="1"/>
</dbReference>
<comment type="similarity">
    <text evidence="1">Belongs to the AHA1 family.</text>
</comment>
<dbReference type="InterPro" id="IPR023393">
    <property type="entry name" value="START-like_dom_sf"/>
</dbReference>
<evidence type="ECO:0000313" key="3">
    <source>
        <dbReference type="EMBL" id="MDH5822714.1"/>
    </source>
</evidence>
<feature type="domain" description="Activator of Hsp90 ATPase homologue 1/2-like C-terminal" evidence="2">
    <location>
        <begin position="16"/>
        <end position="140"/>
    </location>
</feature>
<protein>
    <submittedName>
        <fullName evidence="3">SRPBCC domain-containing protein</fullName>
    </submittedName>
</protein>